<dbReference type="RefSeq" id="WP_091718511.1">
    <property type="nucleotide sequence ID" value="NZ_LT629779.1"/>
</dbReference>
<dbReference type="Proteomes" id="UP000198751">
    <property type="component" value="Chromosome I"/>
</dbReference>
<dbReference type="AlphaFoldDB" id="A0A1H1WAA9"/>
<reference evidence="2" key="1">
    <citation type="submission" date="2016-10" db="EMBL/GenBank/DDBJ databases">
        <authorList>
            <person name="Varghese N."/>
            <person name="Submissions S."/>
        </authorList>
    </citation>
    <scope>NUCLEOTIDE SEQUENCE [LARGE SCALE GENOMIC DNA]</scope>
    <source>
        <strain evidence="2">IMMIB L-1606</strain>
    </source>
</reference>
<protein>
    <recommendedName>
        <fullName evidence="3">DUF2750 domain-containing protein</fullName>
    </recommendedName>
</protein>
<dbReference type="EMBL" id="LT629779">
    <property type="protein sequence ID" value="SDS94177.1"/>
    <property type="molecule type" value="Genomic_DNA"/>
</dbReference>
<dbReference type="Pfam" id="PF11042">
    <property type="entry name" value="DUF2750"/>
    <property type="match status" value="1"/>
</dbReference>
<gene>
    <name evidence="1" type="ORF">SAMN04489743_1268</name>
</gene>
<evidence type="ECO:0000313" key="1">
    <source>
        <dbReference type="EMBL" id="SDS94177.1"/>
    </source>
</evidence>
<evidence type="ECO:0008006" key="3">
    <source>
        <dbReference type="Google" id="ProtNLM"/>
    </source>
</evidence>
<keyword evidence="2" id="KW-1185">Reference proteome</keyword>
<sequence>MSVSAAHATVFYEEILKNGEVWAIRDAGGLPAPLNGDGDRSMPFWSLRSRAERVIANVPDYRDFEPMAIRLDAWRTRWIDGLEGDGILVGLNWTGARATGYDFRPAEVRTRLGAIENKE</sequence>
<accession>A0A1H1WAA9</accession>
<dbReference type="InterPro" id="IPR021284">
    <property type="entry name" value="DUF2750"/>
</dbReference>
<name>A0A1H1WAA9_9MICC</name>
<organism evidence="1 2">
    <name type="scientific">Pseudarthrobacter equi</name>
    <dbReference type="NCBI Taxonomy" id="728066"/>
    <lineage>
        <taxon>Bacteria</taxon>
        <taxon>Bacillati</taxon>
        <taxon>Actinomycetota</taxon>
        <taxon>Actinomycetes</taxon>
        <taxon>Micrococcales</taxon>
        <taxon>Micrococcaceae</taxon>
        <taxon>Pseudarthrobacter</taxon>
    </lineage>
</organism>
<dbReference type="OrthoDB" id="2936081at2"/>
<proteinExistence type="predicted"/>
<evidence type="ECO:0000313" key="2">
    <source>
        <dbReference type="Proteomes" id="UP000198751"/>
    </source>
</evidence>